<sequence length="56" mass="6443">ASNLYKALGRDGLPAIVWQQLWPVLKHHIVALFKLLLKTATLSLEWRVAKIVPLRR</sequence>
<name>A0A6G1ICY8_9PLEO</name>
<proteinExistence type="predicted"/>
<evidence type="ECO:0000313" key="2">
    <source>
        <dbReference type="Proteomes" id="UP000799291"/>
    </source>
</evidence>
<accession>A0A6G1ICY8</accession>
<feature type="non-terminal residue" evidence="1">
    <location>
        <position position="56"/>
    </location>
</feature>
<dbReference type="Proteomes" id="UP000799291">
    <property type="component" value="Unassembled WGS sequence"/>
</dbReference>
<feature type="non-terminal residue" evidence="1">
    <location>
        <position position="1"/>
    </location>
</feature>
<gene>
    <name evidence="1" type="ORF">K458DRAFT_260174</name>
</gene>
<dbReference type="OrthoDB" id="3261222at2759"/>
<evidence type="ECO:0000313" key="1">
    <source>
        <dbReference type="EMBL" id="KAF2675995.1"/>
    </source>
</evidence>
<protein>
    <recommendedName>
        <fullName evidence="3">Reverse transcriptase domain-containing protein</fullName>
    </recommendedName>
</protein>
<reference evidence="1" key="1">
    <citation type="journal article" date="2020" name="Stud. Mycol.">
        <title>101 Dothideomycetes genomes: a test case for predicting lifestyles and emergence of pathogens.</title>
        <authorList>
            <person name="Haridas S."/>
            <person name="Albert R."/>
            <person name="Binder M."/>
            <person name="Bloem J."/>
            <person name="Labutti K."/>
            <person name="Salamov A."/>
            <person name="Andreopoulos B."/>
            <person name="Baker S."/>
            <person name="Barry K."/>
            <person name="Bills G."/>
            <person name="Bluhm B."/>
            <person name="Cannon C."/>
            <person name="Castanera R."/>
            <person name="Culley D."/>
            <person name="Daum C."/>
            <person name="Ezra D."/>
            <person name="Gonzalez J."/>
            <person name="Henrissat B."/>
            <person name="Kuo A."/>
            <person name="Liang C."/>
            <person name="Lipzen A."/>
            <person name="Lutzoni F."/>
            <person name="Magnuson J."/>
            <person name="Mondo S."/>
            <person name="Nolan M."/>
            <person name="Ohm R."/>
            <person name="Pangilinan J."/>
            <person name="Park H.-J."/>
            <person name="Ramirez L."/>
            <person name="Alfaro M."/>
            <person name="Sun H."/>
            <person name="Tritt A."/>
            <person name="Yoshinaga Y."/>
            <person name="Zwiers L.-H."/>
            <person name="Turgeon B."/>
            <person name="Goodwin S."/>
            <person name="Spatafora J."/>
            <person name="Crous P."/>
            <person name="Grigoriev I."/>
        </authorList>
    </citation>
    <scope>NUCLEOTIDE SEQUENCE</scope>
    <source>
        <strain evidence="1">CBS 122367</strain>
    </source>
</reference>
<dbReference type="AlphaFoldDB" id="A0A6G1ICY8"/>
<evidence type="ECO:0008006" key="3">
    <source>
        <dbReference type="Google" id="ProtNLM"/>
    </source>
</evidence>
<organism evidence="1 2">
    <name type="scientific">Lentithecium fluviatile CBS 122367</name>
    <dbReference type="NCBI Taxonomy" id="1168545"/>
    <lineage>
        <taxon>Eukaryota</taxon>
        <taxon>Fungi</taxon>
        <taxon>Dikarya</taxon>
        <taxon>Ascomycota</taxon>
        <taxon>Pezizomycotina</taxon>
        <taxon>Dothideomycetes</taxon>
        <taxon>Pleosporomycetidae</taxon>
        <taxon>Pleosporales</taxon>
        <taxon>Massarineae</taxon>
        <taxon>Lentitheciaceae</taxon>
        <taxon>Lentithecium</taxon>
    </lineage>
</organism>
<keyword evidence="2" id="KW-1185">Reference proteome</keyword>
<dbReference type="EMBL" id="MU005642">
    <property type="protein sequence ID" value="KAF2675995.1"/>
    <property type="molecule type" value="Genomic_DNA"/>
</dbReference>